<dbReference type="InParanoid" id="A0A263CZL4"/>
<dbReference type="PANTHER" id="PTHR34702">
    <property type="entry name" value="NA(+)/H(+) ANTIPORTER SUBUNIT F1"/>
    <property type="match status" value="1"/>
</dbReference>
<dbReference type="Proteomes" id="UP000242444">
    <property type="component" value="Unassembled WGS sequence"/>
</dbReference>
<dbReference type="EMBL" id="NKYE01000017">
    <property type="protein sequence ID" value="OZM70847.1"/>
    <property type="molecule type" value="Genomic_DNA"/>
</dbReference>
<evidence type="ECO:0000256" key="5">
    <source>
        <dbReference type="ARBA" id="ARBA00022692"/>
    </source>
</evidence>
<feature type="transmembrane region" description="Helical" evidence="8">
    <location>
        <begin position="60"/>
        <end position="80"/>
    </location>
</feature>
<keyword evidence="5 8" id="KW-0812">Transmembrane</keyword>
<evidence type="ECO:0000256" key="4">
    <source>
        <dbReference type="ARBA" id="ARBA00022475"/>
    </source>
</evidence>
<dbReference type="OrthoDB" id="3733837at2"/>
<keyword evidence="6 8" id="KW-1133">Transmembrane helix</keyword>
<comment type="similarity">
    <text evidence="2">Belongs to the CPA3 antiporters (TC 2.A.63) subunit F family.</text>
</comment>
<name>A0A263CZL4_9PSEU</name>
<evidence type="ECO:0000256" key="2">
    <source>
        <dbReference type="ARBA" id="ARBA00009212"/>
    </source>
</evidence>
<evidence type="ECO:0000256" key="3">
    <source>
        <dbReference type="ARBA" id="ARBA00022448"/>
    </source>
</evidence>
<proteinExistence type="inferred from homology"/>
<dbReference type="Pfam" id="PF04066">
    <property type="entry name" value="MrpF_PhaF"/>
    <property type="match status" value="1"/>
</dbReference>
<evidence type="ECO:0000256" key="1">
    <source>
        <dbReference type="ARBA" id="ARBA00004651"/>
    </source>
</evidence>
<dbReference type="PANTHER" id="PTHR34702:SF1">
    <property type="entry name" value="NA(+)_H(+) ANTIPORTER SUBUNIT F"/>
    <property type="match status" value="1"/>
</dbReference>
<evidence type="ECO:0000256" key="8">
    <source>
        <dbReference type="SAM" id="Phobius"/>
    </source>
</evidence>
<keyword evidence="7 8" id="KW-0472">Membrane</keyword>
<dbReference type="InterPro" id="IPR007208">
    <property type="entry name" value="MrpF/PhaF-like"/>
</dbReference>
<keyword evidence="3" id="KW-0813">Transport</keyword>
<reference evidence="9 10" key="1">
    <citation type="submission" date="2017-07" db="EMBL/GenBank/DDBJ databases">
        <title>Amycolatopsis antarcticus sp. nov., isolated from the surface of an Antarcticus brown macroalga.</title>
        <authorList>
            <person name="Wang J."/>
            <person name="Leiva S."/>
            <person name="Huang J."/>
            <person name="Huang Y."/>
        </authorList>
    </citation>
    <scope>NUCLEOTIDE SEQUENCE [LARGE SCALE GENOMIC DNA]</scope>
    <source>
        <strain evidence="9 10">AU-G6</strain>
    </source>
</reference>
<evidence type="ECO:0000256" key="7">
    <source>
        <dbReference type="ARBA" id="ARBA00023136"/>
    </source>
</evidence>
<comment type="caution">
    <text evidence="9">The sequence shown here is derived from an EMBL/GenBank/DDBJ whole genome shotgun (WGS) entry which is preliminary data.</text>
</comment>
<keyword evidence="4" id="KW-1003">Cell membrane</keyword>
<dbReference type="GO" id="GO:0005886">
    <property type="term" value="C:plasma membrane"/>
    <property type="evidence" value="ECO:0007669"/>
    <property type="project" value="UniProtKB-SubCell"/>
</dbReference>
<dbReference type="RefSeq" id="WP_094865030.1">
    <property type="nucleotide sequence ID" value="NZ_NKYE01000017.1"/>
</dbReference>
<protein>
    <submittedName>
        <fullName evidence="9">Sodium:proton antiporter</fullName>
    </submittedName>
</protein>
<comment type="subcellular location">
    <subcellularLocation>
        <location evidence="1">Cell membrane</location>
        <topology evidence="1">Multi-pass membrane protein</topology>
    </subcellularLocation>
</comment>
<keyword evidence="10" id="KW-1185">Reference proteome</keyword>
<evidence type="ECO:0000256" key="6">
    <source>
        <dbReference type="ARBA" id="ARBA00022989"/>
    </source>
</evidence>
<feature type="transmembrane region" description="Helical" evidence="8">
    <location>
        <begin position="6"/>
        <end position="25"/>
    </location>
</feature>
<dbReference type="GO" id="GO:0015385">
    <property type="term" value="F:sodium:proton antiporter activity"/>
    <property type="evidence" value="ECO:0007669"/>
    <property type="project" value="TreeGrafter"/>
</dbReference>
<sequence length="88" mass="9239">MTIVFVITFTLLVLAGLLTLVRLVLGPRTLDRILAIDVLVVLIIAGTAVGMAVSGKGTNISLLVSVALLGFVGTISAVRLTEGREEHR</sequence>
<dbReference type="AlphaFoldDB" id="A0A263CZL4"/>
<organism evidence="9 10">
    <name type="scientific">Amycolatopsis antarctica</name>
    <dbReference type="NCBI Taxonomy" id="1854586"/>
    <lineage>
        <taxon>Bacteria</taxon>
        <taxon>Bacillati</taxon>
        <taxon>Actinomycetota</taxon>
        <taxon>Actinomycetes</taxon>
        <taxon>Pseudonocardiales</taxon>
        <taxon>Pseudonocardiaceae</taxon>
        <taxon>Amycolatopsis</taxon>
    </lineage>
</organism>
<feature type="transmembrane region" description="Helical" evidence="8">
    <location>
        <begin position="34"/>
        <end position="54"/>
    </location>
</feature>
<evidence type="ECO:0000313" key="9">
    <source>
        <dbReference type="EMBL" id="OZM70847.1"/>
    </source>
</evidence>
<gene>
    <name evidence="9" type="ORF">CFN78_23325</name>
</gene>
<accession>A0A263CZL4</accession>
<evidence type="ECO:0000313" key="10">
    <source>
        <dbReference type="Proteomes" id="UP000242444"/>
    </source>
</evidence>